<keyword evidence="6" id="KW-1185">Reference proteome</keyword>
<protein>
    <submittedName>
        <fullName evidence="5">HU family DNA-binding protein</fullName>
    </submittedName>
</protein>
<dbReference type="Pfam" id="PF00216">
    <property type="entry name" value="Bac_DNA_binding"/>
    <property type="match status" value="1"/>
</dbReference>
<dbReference type="GO" id="GO:0003677">
    <property type="term" value="F:DNA binding"/>
    <property type="evidence" value="ECO:0007669"/>
    <property type="project" value="UniProtKB-KW"/>
</dbReference>
<evidence type="ECO:0000256" key="4">
    <source>
        <dbReference type="RuleBase" id="RU003939"/>
    </source>
</evidence>
<dbReference type="GO" id="GO:0030261">
    <property type="term" value="P:chromosome condensation"/>
    <property type="evidence" value="ECO:0007669"/>
    <property type="project" value="UniProtKB-KW"/>
</dbReference>
<dbReference type="SMART" id="SM00411">
    <property type="entry name" value="BHL"/>
    <property type="match status" value="1"/>
</dbReference>
<dbReference type="AlphaFoldDB" id="A0A8J6TTC5"/>
<dbReference type="CDD" id="cd13831">
    <property type="entry name" value="HU"/>
    <property type="match status" value="1"/>
</dbReference>
<gene>
    <name evidence="5" type="ORF">H9Y05_09165</name>
</gene>
<accession>A0A8J6TTC5</accession>
<sequence>MNKSEFIRAIAEKSGNSQAETKRFLEALTATVEETLAKGDKITLVGFGTWDVQQTKARTGRNPQTGAVLKIKAKKKVRFKAGSELAGNISKK</sequence>
<keyword evidence="2" id="KW-0226">DNA condensation</keyword>
<organism evidence="5 6">
    <name type="scientific">Taishania pollutisoli</name>
    <dbReference type="NCBI Taxonomy" id="2766479"/>
    <lineage>
        <taxon>Bacteria</taxon>
        <taxon>Pseudomonadati</taxon>
        <taxon>Bacteroidota</taxon>
        <taxon>Flavobacteriia</taxon>
        <taxon>Flavobacteriales</taxon>
        <taxon>Crocinitomicaceae</taxon>
        <taxon>Taishania</taxon>
    </lineage>
</organism>
<evidence type="ECO:0000256" key="3">
    <source>
        <dbReference type="ARBA" id="ARBA00023125"/>
    </source>
</evidence>
<keyword evidence="3 5" id="KW-0238">DNA-binding</keyword>
<dbReference type="GO" id="GO:0005829">
    <property type="term" value="C:cytosol"/>
    <property type="evidence" value="ECO:0007669"/>
    <property type="project" value="TreeGrafter"/>
</dbReference>
<comment type="similarity">
    <text evidence="1 4">Belongs to the bacterial histone-like protein family.</text>
</comment>
<dbReference type="Proteomes" id="UP000652681">
    <property type="component" value="Unassembled WGS sequence"/>
</dbReference>
<dbReference type="EMBL" id="JACVEL010000005">
    <property type="protein sequence ID" value="MBC9812639.1"/>
    <property type="molecule type" value="Genomic_DNA"/>
</dbReference>
<dbReference type="InterPro" id="IPR000119">
    <property type="entry name" value="Hist_DNA-bd"/>
</dbReference>
<dbReference type="GO" id="GO:0030527">
    <property type="term" value="F:structural constituent of chromatin"/>
    <property type="evidence" value="ECO:0007669"/>
    <property type="project" value="InterPro"/>
</dbReference>
<name>A0A8J6TTC5_9FLAO</name>
<dbReference type="SUPFAM" id="SSF47729">
    <property type="entry name" value="IHF-like DNA-binding proteins"/>
    <property type="match status" value="1"/>
</dbReference>
<comment type="caution">
    <text evidence="5">The sequence shown here is derived from an EMBL/GenBank/DDBJ whole genome shotgun (WGS) entry which is preliminary data.</text>
</comment>
<dbReference type="PANTHER" id="PTHR33175:SF3">
    <property type="entry name" value="DNA-BINDING PROTEIN HU-BETA"/>
    <property type="match status" value="1"/>
</dbReference>
<evidence type="ECO:0000313" key="5">
    <source>
        <dbReference type="EMBL" id="MBC9812639.1"/>
    </source>
</evidence>
<proteinExistence type="inferred from homology"/>
<evidence type="ECO:0000256" key="2">
    <source>
        <dbReference type="ARBA" id="ARBA00023067"/>
    </source>
</evidence>
<dbReference type="PRINTS" id="PR01727">
    <property type="entry name" value="DNABINDINGHU"/>
</dbReference>
<reference evidence="5" key="1">
    <citation type="submission" date="2020-09" db="EMBL/GenBank/DDBJ databases">
        <title>Taishania pollutisoli gen. nov., sp. nov., Isolated from Tetrabromobisphenol A-Contaminated Soil.</title>
        <authorList>
            <person name="Chen Q."/>
        </authorList>
    </citation>
    <scope>NUCLEOTIDE SEQUENCE</scope>
    <source>
        <strain evidence="5">CZZ-1</strain>
    </source>
</reference>
<dbReference type="InterPro" id="IPR010992">
    <property type="entry name" value="IHF-like_DNA-bd_dom_sf"/>
</dbReference>
<evidence type="ECO:0000313" key="6">
    <source>
        <dbReference type="Proteomes" id="UP000652681"/>
    </source>
</evidence>
<dbReference type="Gene3D" id="4.10.520.10">
    <property type="entry name" value="IHF-like DNA-binding proteins"/>
    <property type="match status" value="1"/>
</dbReference>
<dbReference type="PANTHER" id="PTHR33175">
    <property type="entry name" value="DNA-BINDING PROTEIN HU"/>
    <property type="match status" value="1"/>
</dbReference>
<evidence type="ECO:0000256" key="1">
    <source>
        <dbReference type="ARBA" id="ARBA00010529"/>
    </source>
</evidence>